<accession>A0ABQ2BL28</accession>
<dbReference type="SMART" id="SM00448">
    <property type="entry name" value="REC"/>
    <property type="match status" value="1"/>
</dbReference>
<dbReference type="PROSITE" id="PS50110">
    <property type="entry name" value="RESPONSE_REGULATORY"/>
    <property type="match status" value="1"/>
</dbReference>
<reference evidence="5" key="1">
    <citation type="journal article" date="2019" name="Int. J. Syst. Evol. Microbiol.">
        <title>The Global Catalogue of Microorganisms (GCM) 10K type strain sequencing project: providing services to taxonomists for standard genome sequencing and annotation.</title>
        <authorList>
            <consortium name="The Broad Institute Genomics Platform"/>
            <consortium name="The Broad Institute Genome Sequencing Center for Infectious Disease"/>
            <person name="Wu L."/>
            <person name="Ma J."/>
        </authorList>
    </citation>
    <scope>NUCLEOTIDE SEQUENCE [LARGE SCALE GENOMIC DNA]</scope>
    <source>
        <strain evidence="5">CCM 8939</strain>
    </source>
</reference>
<organism evidence="4 5">
    <name type="scientific">Pedobacter mendelii</name>
    <dbReference type="NCBI Taxonomy" id="1908240"/>
    <lineage>
        <taxon>Bacteria</taxon>
        <taxon>Pseudomonadati</taxon>
        <taxon>Bacteroidota</taxon>
        <taxon>Sphingobacteriia</taxon>
        <taxon>Sphingobacteriales</taxon>
        <taxon>Sphingobacteriaceae</taxon>
        <taxon>Pedobacter</taxon>
    </lineage>
</organism>
<dbReference type="SUPFAM" id="SSF52172">
    <property type="entry name" value="CheY-like"/>
    <property type="match status" value="1"/>
</dbReference>
<evidence type="ECO:0000256" key="1">
    <source>
        <dbReference type="ARBA" id="ARBA00022553"/>
    </source>
</evidence>
<gene>
    <name evidence="4" type="ORF">GCM10008119_33960</name>
</gene>
<sequence>MDKVKRILIFDDDQSISDIMKLVMEEKGWEVLSLSQCNDAVFQIRAYQPKIIMMDNNIPDYGGVFAAKDIKQQIDLRHIPLIYFTGHYDIKMLSEEAGADAYLSKPFDLDQLDELIESLSPQDRKGI</sequence>
<dbReference type="PANTHER" id="PTHR44591:SF3">
    <property type="entry name" value="RESPONSE REGULATORY DOMAIN-CONTAINING PROTEIN"/>
    <property type="match status" value="1"/>
</dbReference>
<dbReference type="RefSeq" id="WP_188416751.1">
    <property type="nucleotide sequence ID" value="NZ_BMDJ01000012.1"/>
</dbReference>
<evidence type="ECO:0000256" key="2">
    <source>
        <dbReference type="PROSITE-ProRule" id="PRU00169"/>
    </source>
</evidence>
<proteinExistence type="predicted"/>
<dbReference type="PANTHER" id="PTHR44591">
    <property type="entry name" value="STRESS RESPONSE REGULATOR PROTEIN 1"/>
    <property type="match status" value="1"/>
</dbReference>
<feature type="domain" description="Response regulatory" evidence="3">
    <location>
        <begin position="6"/>
        <end position="120"/>
    </location>
</feature>
<comment type="caution">
    <text evidence="4">The sequence shown here is derived from an EMBL/GenBank/DDBJ whole genome shotgun (WGS) entry which is preliminary data.</text>
</comment>
<evidence type="ECO:0000259" key="3">
    <source>
        <dbReference type="PROSITE" id="PS50110"/>
    </source>
</evidence>
<keyword evidence="5" id="KW-1185">Reference proteome</keyword>
<dbReference type="Proteomes" id="UP000645390">
    <property type="component" value="Unassembled WGS sequence"/>
</dbReference>
<feature type="modified residue" description="4-aspartylphosphate" evidence="2">
    <location>
        <position position="55"/>
    </location>
</feature>
<dbReference type="Gene3D" id="3.40.50.2300">
    <property type="match status" value="1"/>
</dbReference>
<name>A0ABQ2BL28_9SPHI</name>
<dbReference type="InterPro" id="IPR001789">
    <property type="entry name" value="Sig_transdc_resp-reg_receiver"/>
</dbReference>
<dbReference type="InterPro" id="IPR011006">
    <property type="entry name" value="CheY-like_superfamily"/>
</dbReference>
<evidence type="ECO:0000313" key="5">
    <source>
        <dbReference type="Proteomes" id="UP000645390"/>
    </source>
</evidence>
<dbReference type="InterPro" id="IPR050595">
    <property type="entry name" value="Bact_response_regulator"/>
</dbReference>
<protein>
    <recommendedName>
        <fullName evidence="3">Response regulatory domain-containing protein</fullName>
    </recommendedName>
</protein>
<dbReference type="EMBL" id="BMDJ01000012">
    <property type="protein sequence ID" value="GGI28703.1"/>
    <property type="molecule type" value="Genomic_DNA"/>
</dbReference>
<keyword evidence="1 2" id="KW-0597">Phosphoprotein</keyword>
<evidence type="ECO:0000313" key="4">
    <source>
        <dbReference type="EMBL" id="GGI28703.1"/>
    </source>
</evidence>
<dbReference type="Pfam" id="PF00072">
    <property type="entry name" value="Response_reg"/>
    <property type="match status" value="1"/>
</dbReference>